<dbReference type="EMBL" id="LSSK01001720">
    <property type="protein sequence ID" value="OMH78951.1"/>
    <property type="molecule type" value="Genomic_DNA"/>
</dbReference>
<evidence type="ECO:0000313" key="2">
    <source>
        <dbReference type="Proteomes" id="UP000188320"/>
    </source>
</evidence>
<organism evidence="1 2">
    <name type="scientific">Zancudomyces culisetae</name>
    <name type="common">Gut fungus</name>
    <name type="synonym">Smittium culisetae</name>
    <dbReference type="NCBI Taxonomy" id="1213189"/>
    <lineage>
        <taxon>Eukaryota</taxon>
        <taxon>Fungi</taxon>
        <taxon>Fungi incertae sedis</taxon>
        <taxon>Zoopagomycota</taxon>
        <taxon>Kickxellomycotina</taxon>
        <taxon>Harpellomycetes</taxon>
        <taxon>Harpellales</taxon>
        <taxon>Legeriomycetaceae</taxon>
        <taxon>Zancudomyces</taxon>
    </lineage>
</organism>
<keyword evidence="2" id="KW-1185">Reference proteome</keyword>
<protein>
    <submittedName>
        <fullName evidence="1">Uncharacterized protein</fullName>
    </submittedName>
</protein>
<dbReference type="AlphaFoldDB" id="A0A1R1PDD2"/>
<comment type="caution">
    <text evidence="1">The sequence shown here is derived from an EMBL/GenBank/DDBJ whole genome shotgun (WGS) entry which is preliminary data.</text>
</comment>
<dbReference type="Proteomes" id="UP000188320">
    <property type="component" value="Unassembled WGS sequence"/>
</dbReference>
<evidence type="ECO:0000313" key="1">
    <source>
        <dbReference type="EMBL" id="OMH78951.1"/>
    </source>
</evidence>
<reference evidence="2" key="1">
    <citation type="submission" date="2017-01" db="EMBL/GenBank/DDBJ databases">
        <authorList>
            <person name="Wang Y."/>
            <person name="White M."/>
            <person name="Kvist S."/>
            <person name="Moncalvo J.-M."/>
        </authorList>
    </citation>
    <scope>NUCLEOTIDE SEQUENCE [LARGE SCALE GENOMIC DNA]</scope>
    <source>
        <strain evidence="2">COL-18-3</strain>
    </source>
</reference>
<gene>
    <name evidence="1" type="ORF">AX774_g7646</name>
</gene>
<feature type="non-terminal residue" evidence="1">
    <location>
        <position position="1"/>
    </location>
</feature>
<accession>A0A1R1PDD2</accession>
<name>A0A1R1PDD2_ZANCU</name>
<proteinExistence type="predicted"/>
<sequence length="172" mass="18755">TTNSITTPSAPSSLSTSSTSSTFDLISLLSKDLFIQIYNAFSAHTATTTPFSTTNSSPPSHSFSFDSFLEFMSTCTNFDSITCLLLPSSSTTKSTNINPSIFSSHAIDTDFKVAIYNHYYSSCCLLLFHLSVIYHSTDPLSPNSTNNSANICLQSFKLALKFYPDLANYLAN</sequence>